<accession>A0A5C1AH37</accession>
<dbReference type="AlphaFoldDB" id="A0A5C1AH37"/>
<reference evidence="2" key="1">
    <citation type="submission" date="2019-08" db="EMBL/GenBank/DDBJ databases">
        <title>Limnoglobus roseus gen. nov., sp. nov., a novel freshwater planctomycete with a giant genome from the family Gemmataceae.</title>
        <authorList>
            <person name="Kulichevskaya I.S."/>
            <person name="Naumoff D.G."/>
            <person name="Miroshnikov K."/>
            <person name="Ivanova A."/>
            <person name="Philippov D.A."/>
            <person name="Hakobyan A."/>
            <person name="Rijpstra I.C."/>
            <person name="Sinninghe Damste J.S."/>
            <person name="Liesack W."/>
            <person name="Dedysh S.N."/>
        </authorList>
    </citation>
    <scope>NUCLEOTIDE SEQUENCE [LARGE SCALE GENOMIC DNA]</scope>
    <source>
        <strain evidence="2">PX52</strain>
    </source>
</reference>
<dbReference type="RefSeq" id="WP_149112156.1">
    <property type="nucleotide sequence ID" value="NZ_CP042425.1"/>
</dbReference>
<evidence type="ECO:0000313" key="1">
    <source>
        <dbReference type="EMBL" id="QEL17563.1"/>
    </source>
</evidence>
<dbReference type="EMBL" id="CP042425">
    <property type="protein sequence ID" value="QEL17563.1"/>
    <property type="molecule type" value="Genomic_DNA"/>
</dbReference>
<keyword evidence="2" id="KW-1185">Reference proteome</keyword>
<organism evidence="1 2">
    <name type="scientific">Limnoglobus roseus</name>
    <dbReference type="NCBI Taxonomy" id="2598579"/>
    <lineage>
        <taxon>Bacteria</taxon>
        <taxon>Pseudomonadati</taxon>
        <taxon>Planctomycetota</taxon>
        <taxon>Planctomycetia</taxon>
        <taxon>Gemmatales</taxon>
        <taxon>Gemmataceae</taxon>
        <taxon>Limnoglobus</taxon>
    </lineage>
</organism>
<proteinExistence type="predicted"/>
<sequence length="151" mass="15824">MTPDQLIRRAAECVEQILAFVAVNGFHPTFVAQLAFHLNPDDGFGVPFMVTPATPAAAGDTPVARSVSAAAFLGATAGRIQELCCVAACRPTLLLKLNGLNDGLNLEYLAPAEVAAVELAIGFAGEDGQSGSQVNRWHWQTGEAFTQPAVC</sequence>
<dbReference type="Proteomes" id="UP000324974">
    <property type="component" value="Chromosome"/>
</dbReference>
<name>A0A5C1AH37_9BACT</name>
<dbReference type="KEGG" id="lrs:PX52LOC_04558"/>
<protein>
    <submittedName>
        <fullName evidence="1">Uncharacterized protein</fullName>
    </submittedName>
</protein>
<gene>
    <name evidence="1" type="ORF">PX52LOC_04558</name>
</gene>
<evidence type="ECO:0000313" key="2">
    <source>
        <dbReference type="Proteomes" id="UP000324974"/>
    </source>
</evidence>